<dbReference type="RefSeq" id="WP_237283305.1">
    <property type="nucleotide sequence ID" value="NZ_CP015588.1"/>
</dbReference>
<sequence>MCSGGRARERRVVISAFINYREPVRAETCREAVDLAETPLPATPGVTRGVVLVADPAQLALWRSLLTETEPTSAAPVVLRRRDHRSLRCWAQRVNVSPAEGRLDRLHELTGGWPLLVDRAHRLREEWSDPDEVLRRLADLRADRVEARASAEATGVCEDPLPAAGYRALPDEFKDGLFDLEGAATAVALKIDDEDEARLIVDFLGTLQVFDREDTQLRLEPVLRECVASTGDRAARES</sequence>
<dbReference type="EMBL" id="CP015588">
    <property type="protein sequence ID" value="APY84887.1"/>
    <property type="molecule type" value="Genomic_DNA"/>
</dbReference>
<protein>
    <submittedName>
        <fullName evidence="1">Uncharacterized protein</fullName>
    </submittedName>
</protein>
<evidence type="ECO:0000313" key="1">
    <source>
        <dbReference type="EMBL" id="APY84887.1"/>
    </source>
</evidence>
<accession>A0ABN4VC25</accession>
<proteinExistence type="predicted"/>
<organism evidence="1 2">
    <name type="scientific">Streptomyces alfalfae</name>
    <dbReference type="NCBI Taxonomy" id="1642299"/>
    <lineage>
        <taxon>Bacteria</taxon>
        <taxon>Bacillati</taxon>
        <taxon>Actinomycetota</taxon>
        <taxon>Actinomycetes</taxon>
        <taxon>Kitasatosporales</taxon>
        <taxon>Streptomycetaceae</taxon>
        <taxon>Streptomyces</taxon>
    </lineage>
</organism>
<dbReference type="Proteomes" id="UP000187191">
    <property type="component" value="Chromosome"/>
</dbReference>
<gene>
    <name evidence="1" type="ORF">A7J05_03185</name>
</gene>
<evidence type="ECO:0000313" key="2">
    <source>
        <dbReference type="Proteomes" id="UP000187191"/>
    </source>
</evidence>
<name>A0ABN4VC25_9ACTN</name>
<keyword evidence="2" id="KW-1185">Reference proteome</keyword>
<reference evidence="1 2" key="1">
    <citation type="submission" date="2016-05" db="EMBL/GenBank/DDBJ databases">
        <authorList>
            <person name="Gu J."/>
        </authorList>
    </citation>
    <scope>NUCLEOTIDE SEQUENCE [LARGE SCALE GENOMIC DNA]</scope>
    <source>
        <strain evidence="1 2">ACCC40021</strain>
    </source>
</reference>